<gene>
    <name evidence="2" type="ORF">EVAR_84029_1</name>
</gene>
<evidence type="ECO:0000313" key="2">
    <source>
        <dbReference type="EMBL" id="GBP58834.1"/>
    </source>
</evidence>
<proteinExistence type="predicted"/>
<evidence type="ECO:0000313" key="3">
    <source>
        <dbReference type="Proteomes" id="UP000299102"/>
    </source>
</evidence>
<dbReference type="AlphaFoldDB" id="A0A4C1X917"/>
<comment type="caution">
    <text evidence="2">The sequence shown here is derived from an EMBL/GenBank/DDBJ whole genome shotgun (WGS) entry which is preliminary data.</text>
</comment>
<reference evidence="2 3" key="1">
    <citation type="journal article" date="2019" name="Commun. Biol.">
        <title>The bagworm genome reveals a unique fibroin gene that provides high tensile strength.</title>
        <authorList>
            <person name="Kono N."/>
            <person name="Nakamura H."/>
            <person name="Ohtoshi R."/>
            <person name="Tomita M."/>
            <person name="Numata K."/>
            <person name="Arakawa K."/>
        </authorList>
    </citation>
    <scope>NUCLEOTIDE SEQUENCE [LARGE SCALE GENOMIC DNA]</scope>
</reference>
<feature type="region of interest" description="Disordered" evidence="1">
    <location>
        <begin position="33"/>
        <end position="60"/>
    </location>
</feature>
<keyword evidence="3" id="KW-1185">Reference proteome</keyword>
<dbReference type="EMBL" id="BGZK01000745">
    <property type="protein sequence ID" value="GBP58834.1"/>
    <property type="molecule type" value="Genomic_DNA"/>
</dbReference>
<dbReference type="Proteomes" id="UP000299102">
    <property type="component" value="Unassembled WGS sequence"/>
</dbReference>
<feature type="compositionally biased region" description="Polar residues" evidence="1">
    <location>
        <begin position="36"/>
        <end position="57"/>
    </location>
</feature>
<accession>A0A4C1X917</accession>
<organism evidence="2 3">
    <name type="scientific">Eumeta variegata</name>
    <name type="common">Bagworm moth</name>
    <name type="synonym">Eumeta japonica</name>
    <dbReference type="NCBI Taxonomy" id="151549"/>
    <lineage>
        <taxon>Eukaryota</taxon>
        <taxon>Metazoa</taxon>
        <taxon>Ecdysozoa</taxon>
        <taxon>Arthropoda</taxon>
        <taxon>Hexapoda</taxon>
        <taxon>Insecta</taxon>
        <taxon>Pterygota</taxon>
        <taxon>Neoptera</taxon>
        <taxon>Endopterygota</taxon>
        <taxon>Lepidoptera</taxon>
        <taxon>Glossata</taxon>
        <taxon>Ditrysia</taxon>
        <taxon>Tineoidea</taxon>
        <taxon>Psychidae</taxon>
        <taxon>Oiketicinae</taxon>
        <taxon>Eumeta</taxon>
    </lineage>
</organism>
<protein>
    <submittedName>
        <fullName evidence="2">Uncharacterized protein</fullName>
    </submittedName>
</protein>
<evidence type="ECO:0000256" key="1">
    <source>
        <dbReference type="SAM" id="MobiDB-lite"/>
    </source>
</evidence>
<sequence>MPLARQECHYWRPVGTAFLWNGRTCGCRPSYRGRCQPQNKNSRLNPTPSVSKASPSTARPPRLALRFPFSRDELTAENLFENLILPFLPV</sequence>
<name>A0A4C1X917_EUMVA</name>